<dbReference type="Proteomes" id="UP000050863">
    <property type="component" value="Unassembled WGS sequence"/>
</dbReference>
<feature type="transmembrane region" description="Helical" evidence="1">
    <location>
        <begin position="225"/>
        <end position="245"/>
    </location>
</feature>
<protein>
    <submittedName>
        <fullName evidence="2">Uncharacterized protein</fullName>
    </submittedName>
</protein>
<dbReference type="EMBL" id="LLXZ01000027">
    <property type="protein sequence ID" value="KRR13313.1"/>
    <property type="molecule type" value="Genomic_DNA"/>
</dbReference>
<keyword evidence="1" id="KW-0472">Membrane</keyword>
<feature type="transmembrane region" description="Helical" evidence="1">
    <location>
        <begin position="187"/>
        <end position="205"/>
    </location>
</feature>
<name>A0A0R3LZK6_9BRAD</name>
<feature type="transmembrane region" description="Helical" evidence="1">
    <location>
        <begin position="266"/>
        <end position="292"/>
    </location>
</feature>
<reference evidence="2 3" key="1">
    <citation type="submission" date="2014-03" db="EMBL/GenBank/DDBJ databases">
        <title>Bradyrhizobium valentinum sp. nov., isolated from effective nodules of Lupinus mariae-josephae, a lupine endemic of basic-lime soils in Eastern Spain.</title>
        <authorList>
            <person name="Duran D."/>
            <person name="Rey L."/>
            <person name="Navarro A."/>
            <person name="Busquets A."/>
            <person name="Imperial J."/>
            <person name="Ruiz-Argueso T."/>
        </authorList>
    </citation>
    <scope>NUCLEOTIDE SEQUENCE [LARGE SCALE GENOMIC DNA]</scope>
    <source>
        <strain evidence="2 3">PAC68</strain>
    </source>
</reference>
<dbReference type="STRING" id="280332.CQ12_09225"/>
<proteinExistence type="predicted"/>
<feature type="transmembrane region" description="Helical" evidence="1">
    <location>
        <begin position="73"/>
        <end position="91"/>
    </location>
</feature>
<dbReference type="RefSeq" id="WP_057834177.1">
    <property type="nucleotide sequence ID" value="NZ_LLXZ01000027.1"/>
</dbReference>
<dbReference type="OrthoDB" id="4378831at2"/>
<accession>A0A0R3LZK6</accession>
<evidence type="ECO:0000256" key="1">
    <source>
        <dbReference type="SAM" id="Phobius"/>
    </source>
</evidence>
<comment type="caution">
    <text evidence="2">The sequence shown here is derived from an EMBL/GenBank/DDBJ whole genome shotgun (WGS) entry which is preliminary data.</text>
</comment>
<sequence length="372" mass="41301">MGAHFYAPVGFPKDYEVVQSTDAAVTYSETGPTISNVISTIQPNTKAIAEGEQASARHAAQEAIWDIVWRKRAIYFLTVFVTGYLLLYPLLRDSYAFQELRTPLRIVSDTIRLIGAILPGLASRWIDAYARDPAWFLLWAGLVAFLIWIGVRLGRSINDRMRLLWSDYLPATNTPADPKAPWVASPLQSILFVGAIAYVLFYPLLGSVKGFGWLMLPGIWNDILLAYTAEPVRGVLIAFLTFYFLPDIAVRKLRQSPIYQTILRGFKYYFAPAASALGMLYLALAFGSHYLFSIRDSFGSFCPETQGLNTRHNGFKNVGGKQQAELAFDTSDGAANKPNNLCVSTGVFLETGCSISRRFQAASRGRDRSAFG</sequence>
<keyword evidence="1" id="KW-1133">Transmembrane helix</keyword>
<gene>
    <name evidence="2" type="ORF">CQ12_09225</name>
</gene>
<keyword evidence="3" id="KW-1185">Reference proteome</keyword>
<organism evidence="2 3">
    <name type="scientific">Bradyrhizobium jicamae</name>
    <dbReference type="NCBI Taxonomy" id="280332"/>
    <lineage>
        <taxon>Bacteria</taxon>
        <taxon>Pseudomonadati</taxon>
        <taxon>Pseudomonadota</taxon>
        <taxon>Alphaproteobacteria</taxon>
        <taxon>Hyphomicrobiales</taxon>
        <taxon>Nitrobacteraceae</taxon>
        <taxon>Bradyrhizobium</taxon>
    </lineage>
</organism>
<dbReference type="AlphaFoldDB" id="A0A0R3LZK6"/>
<evidence type="ECO:0000313" key="3">
    <source>
        <dbReference type="Proteomes" id="UP000050863"/>
    </source>
</evidence>
<keyword evidence="1" id="KW-0812">Transmembrane</keyword>
<evidence type="ECO:0000313" key="2">
    <source>
        <dbReference type="EMBL" id="KRR13313.1"/>
    </source>
</evidence>
<feature type="transmembrane region" description="Helical" evidence="1">
    <location>
        <begin position="134"/>
        <end position="154"/>
    </location>
</feature>